<name>H1V8V0_COLHI</name>
<dbReference type="HOGENOM" id="CLU_1415055_0_0_1"/>
<proteinExistence type="predicted"/>
<protein>
    <submittedName>
        <fullName evidence="1">Uncharacterized protein</fullName>
    </submittedName>
</protein>
<dbReference type="EMBL" id="CACQ02002081">
    <property type="protein sequence ID" value="CCF36653.1"/>
    <property type="molecule type" value="Genomic_DNA"/>
</dbReference>
<sequence>MIPFMIPHPPLEVRFYRWAAFSNSASAALHSALPRAWTFNSRPHHCVIGHLFSAWQGIAYEAFRFLVVIWISVATSCFVRIAPPEVVESHSRSCRFLSVLVSWRDLDEVSLGHHRDGRGKKASDIGGACFVFFSSQDMSFVLGVFFFSTCCGSGPGVGGNISRVPFTVFVSWGTKTFPHEFALCGFLLFLVL</sequence>
<dbReference type="Proteomes" id="UP000007174">
    <property type="component" value="Unassembled WGS sequence"/>
</dbReference>
<gene>
    <name evidence="1" type="ORF">CH063_08170</name>
</gene>
<evidence type="ECO:0000313" key="2">
    <source>
        <dbReference type="Proteomes" id="UP000007174"/>
    </source>
</evidence>
<accession>H1V8V0</accession>
<dbReference type="AlphaFoldDB" id="H1V8V0"/>
<evidence type="ECO:0000313" key="1">
    <source>
        <dbReference type="EMBL" id="CCF36653.1"/>
    </source>
</evidence>
<organism evidence="1 2">
    <name type="scientific">Colletotrichum higginsianum (strain IMI 349063)</name>
    <name type="common">Crucifer anthracnose fungus</name>
    <dbReference type="NCBI Taxonomy" id="759273"/>
    <lineage>
        <taxon>Eukaryota</taxon>
        <taxon>Fungi</taxon>
        <taxon>Dikarya</taxon>
        <taxon>Ascomycota</taxon>
        <taxon>Pezizomycotina</taxon>
        <taxon>Sordariomycetes</taxon>
        <taxon>Hypocreomycetidae</taxon>
        <taxon>Glomerellales</taxon>
        <taxon>Glomerellaceae</taxon>
        <taxon>Colletotrichum</taxon>
        <taxon>Colletotrichum destructivum species complex</taxon>
    </lineage>
</organism>
<reference evidence="2" key="1">
    <citation type="journal article" date="2012" name="Nat. Genet.">
        <title>Lifestyle transitions in plant pathogenic Colletotrichum fungi deciphered by genome and transcriptome analyses.</title>
        <authorList>
            <person name="O'Connell R.J."/>
            <person name="Thon M.R."/>
            <person name="Hacquard S."/>
            <person name="Amyotte S.G."/>
            <person name="Kleemann J."/>
            <person name="Torres M.F."/>
            <person name="Damm U."/>
            <person name="Buiate E.A."/>
            <person name="Epstein L."/>
            <person name="Alkan N."/>
            <person name="Altmueller J."/>
            <person name="Alvarado-Balderrama L."/>
            <person name="Bauser C.A."/>
            <person name="Becker C."/>
            <person name="Birren B.W."/>
            <person name="Chen Z."/>
            <person name="Choi J."/>
            <person name="Crouch J.A."/>
            <person name="Duvick J.P."/>
            <person name="Farman M.A."/>
            <person name="Gan P."/>
            <person name="Heiman D."/>
            <person name="Henrissat B."/>
            <person name="Howard R.J."/>
            <person name="Kabbage M."/>
            <person name="Koch C."/>
            <person name="Kracher B."/>
            <person name="Kubo Y."/>
            <person name="Law A.D."/>
            <person name="Lebrun M.-H."/>
            <person name="Lee Y.-H."/>
            <person name="Miyara I."/>
            <person name="Moore N."/>
            <person name="Neumann U."/>
            <person name="Nordstroem K."/>
            <person name="Panaccione D.G."/>
            <person name="Panstruga R."/>
            <person name="Place M."/>
            <person name="Proctor R.H."/>
            <person name="Prusky D."/>
            <person name="Rech G."/>
            <person name="Reinhardt R."/>
            <person name="Rollins J.A."/>
            <person name="Rounsley S."/>
            <person name="Schardl C.L."/>
            <person name="Schwartz D.C."/>
            <person name="Shenoy N."/>
            <person name="Shirasu K."/>
            <person name="Sikhakolli U.R."/>
            <person name="Stueber K."/>
            <person name="Sukno S.A."/>
            <person name="Sweigard J.A."/>
            <person name="Takano Y."/>
            <person name="Takahara H."/>
            <person name="Trail F."/>
            <person name="van der Does H.C."/>
            <person name="Voll L.M."/>
            <person name="Will I."/>
            <person name="Young S."/>
            <person name="Zeng Q."/>
            <person name="Zhang J."/>
            <person name="Zhou S."/>
            <person name="Dickman M.B."/>
            <person name="Schulze-Lefert P."/>
            <person name="Ver Loren van Themaat E."/>
            <person name="Ma L.-J."/>
            <person name="Vaillancourt L.J."/>
        </authorList>
    </citation>
    <scope>NUCLEOTIDE SEQUENCE [LARGE SCALE GENOMIC DNA]</scope>
    <source>
        <strain evidence="2">IMI 349063</strain>
    </source>
</reference>